<proteinExistence type="predicted"/>
<accession>A0A2P2MPI4</accession>
<evidence type="ECO:0000313" key="2">
    <source>
        <dbReference type="EMBL" id="MBX32082.1"/>
    </source>
</evidence>
<keyword evidence="2" id="KW-0378">Hydrolase</keyword>
<dbReference type="AlphaFoldDB" id="A0A2P2MPI4"/>
<feature type="region of interest" description="Disordered" evidence="1">
    <location>
        <begin position="18"/>
        <end position="42"/>
    </location>
</feature>
<dbReference type="EMBL" id="GGEC01051598">
    <property type="protein sequence ID" value="MBX32082.1"/>
    <property type="molecule type" value="Transcribed_RNA"/>
</dbReference>
<reference evidence="2" key="1">
    <citation type="submission" date="2018-02" db="EMBL/GenBank/DDBJ databases">
        <title>Rhizophora mucronata_Transcriptome.</title>
        <authorList>
            <person name="Meera S.P."/>
            <person name="Sreeshan A."/>
            <person name="Augustine A."/>
        </authorList>
    </citation>
    <scope>NUCLEOTIDE SEQUENCE</scope>
    <source>
        <tissue evidence="2">Leaf</tissue>
    </source>
</reference>
<protein>
    <submittedName>
        <fullName evidence="2">Diphosphoinositol polyphosphate phosphohydrolase</fullName>
    </submittedName>
</protein>
<dbReference type="GO" id="GO:0016787">
    <property type="term" value="F:hydrolase activity"/>
    <property type="evidence" value="ECO:0007669"/>
    <property type="project" value="UniProtKB-KW"/>
</dbReference>
<organism evidence="2">
    <name type="scientific">Rhizophora mucronata</name>
    <name type="common">Asiatic mangrove</name>
    <dbReference type="NCBI Taxonomy" id="61149"/>
    <lineage>
        <taxon>Eukaryota</taxon>
        <taxon>Viridiplantae</taxon>
        <taxon>Streptophyta</taxon>
        <taxon>Embryophyta</taxon>
        <taxon>Tracheophyta</taxon>
        <taxon>Spermatophyta</taxon>
        <taxon>Magnoliopsida</taxon>
        <taxon>eudicotyledons</taxon>
        <taxon>Gunneridae</taxon>
        <taxon>Pentapetalae</taxon>
        <taxon>rosids</taxon>
        <taxon>fabids</taxon>
        <taxon>Malpighiales</taxon>
        <taxon>Rhizophoraceae</taxon>
        <taxon>Rhizophora</taxon>
    </lineage>
</organism>
<name>A0A2P2MPI4_RHIMU</name>
<sequence>MGCIRQLGDGPCDHISATPSLCEQQDKPSSQKELTTKLSREKPLKGFQKRRNNISLDVFWHFMQLAMYRQSVATT</sequence>
<feature type="compositionally biased region" description="Basic and acidic residues" evidence="1">
    <location>
        <begin position="24"/>
        <end position="42"/>
    </location>
</feature>
<evidence type="ECO:0000256" key="1">
    <source>
        <dbReference type="SAM" id="MobiDB-lite"/>
    </source>
</evidence>